<feature type="region of interest" description="Disordered" evidence="1">
    <location>
        <begin position="1"/>
        <end position="168"/>
    </location>
</feature>
<dbReference type="Proteomes" id="UP000541444">
    <property type="component" value="Unassembled WGS sequence"/>
</dbReference>
<reference evidence="3 4" key="1">
    <citation type="journal article" date="2020" name="IScience">
        <title>Genome Sequencing of the Endangered Kingdonia uniflora (Circaeasteraceae, Ranunculales) Reveals Potential Mechanisms of Evolutionary Specialization.</title>
        <authorList>
            <person name="Sun Y."/>
            <person name="Deng T."/>
            <person name="Zhang A."/>
            <person name="Moore M.J."/>
            <person name="Landis J.B."/>
            <person name="Lin N."/>
            <person name="Zhang H."/>
            <person name="Zhang X."/>
            <person name="Huang J."/>
            <person name="Zhang X."/>
            <person name="Sun H."/>
            <person name="Wang H."/>
        </authorList>
    </citation>
    <scope>NUCLEOTIDE SEQUENCE [LARGE SCALE GENOMIC DNA]</scope>
    <source>
        <strain evidence="3">TB1705</strain>
        <tissue evidence="3">Leaf</tissue>
    </source>
</reference>
<sequence length="394" mass="44522">MGMLYNQHRNNGKEDREASPIPEGGIEKIPSRSARRKKAKRKWLREQLANAQKNEVVQSNKTEKVTQKKSQKHQSSEEDDEIETEVVPVHRKSPERQPSDEDDEMDSEIVPRVVRPGHIRFEPLNEDDALQRSQDPVDNFQWNGTTSKKRGQKWGQEKASTSRSNNYNDYKEGSVEKITIEEGQFVDPVDFEKLKPLSCLPKEGDVVAYRLVELSSSWCPELSSFRIGKVMWYETTSKRIMLVSVPGYPVFTDEKGDDDEEAEPESDVSLYKEDGSLEIDFASLVDVRIFSHDSSDLGIVVPGCSSAEARTTKIYGSCLKPNGNSEEPNAPIIESGIWNEVSKVLNEKKMQLLQKDGWTQKESSVKSPWPFRALRSSALGPTMALLRSGNDLSV</sequence>
<dbReference type="GO" id="GO:0000387">
    <property type="term" value="P:spliceosomal snRNP assembly"/>
    <property type="evidence" value="ECO:0007669"/>
    <property type="project" value="TreeGrafter"/>
</dbReference>
<feature type="compositionally biased region" description="Polar residues" evidence="1">
    <location>
        <begin position="49"/>
        <end position="60"/>
    </location>
</feature>
<proteinExistence type="predicted"/>
<dbReference type="PANTHER" id="PTHR15197:SF0">
    <property type="entry name" value="COILIN"/>
    <property type="match status" value="1"/>
</dbReference>
<evidence type="ECO:0000256" key="1">
    <source>
        <dbReference type="SAM" id="MobiDB-lite"/>
    </source>
</evidence>
<dbReference type="OrthoDB" id="74813at2759"/>
<dbReference type="GO" id="GO:0015030">
    <property type="term" value="C:Cajal body"/>
    <property type="evidence" value="ECO:0007669"/>
    <property type="project" value="TreeGrafter"/>
</dbReference>
<dbReference type="GO" id="GO:0030619">
    <property type="term" value="F:U1 snRNA binding"/>
    <property type="evidence" value="ECO:0007669"/>
    <property type="project" value="TreeGrafter"/>
</dbReference>
<dbReference type="Pfam" id="PF23086">
    <property type="entry name" value="Tudor_Coilin"/>
    <property type="match status" value="1"/>
</dbReference>
<feature type="domain" description="Coilin tudor" evidence="2">
    <location>
        <begin position="187"/>
        <end position="292"/>
    </location>
</feature>
<dbReference type="EMBL" id="JACGCM010001275">
    <property type="protein sequence ID" value="KAF6157506.1"/>
    <property type="molecule type" value="Genomic_DNA"/>
</dbReference>
<dbReference type="PANTHER" id="PTHR15197">
    <property type="entry name" value="COILIN P80"/>
    <property type="match status" value="1"/>
</dbReference>
<evidence type="ECO:0000313" key="4">
    <source>
        <dbReference type="Proteomes" id="UP000541444"/>
    </source>
</evidence>
<dbReference type="GO" id="GO:0030620">
    <property type="term" value="F:U2 snRNA binding"/>
    <property type="evidence" value="ECO:0007669"/>
    <property type="project" value="TreeGrafter"/>
</dbReference>
<feature type="compositionally biased region" description="Polar residues" evidence="1">
    <location>
        <begin position="158"/>
        <end position="168"/>
    </location>
</feature>
<name>A0A7J7MRJ3_9MAGN</name>
<comment type="caution">
    <text evidence="3">The sequence shown here is derived from an EMBL/GenBank/DDBJ whole genome shotgun (WGS) entry which is preliminary data.</text>
</comment>
<dbReference type="InterPro" id="IPR056398">
    <property type="entry name" value="Tudor_Coilin"/>
</dbReference>
<feature type="compositionally biased region" description="Polar residues" evidence="1">
    <location>
        <begin position="131"/>
        <end position="146"/>
    </location>
</feature>
<gene>
    <name evidence="3" type="ORF">GIB67_004444</name>
</gene>
<keyword evidence="4" id="KW-1185">Reference proteome</keyword>
<protein>
    <recommendedName>
        <fullName evidence="2">Coilin tudor domain-containing protein</fullName>
    </recommendedName>
</protein>
<evidence type="ECO:0000259" key="2">
    <source>
        <dbReference type="Pfam" id="PF23086"/>
    </source>
</evidence>
<evidence type="ECO:0000313" key="3">
    <source>
        <dbReference type="EMBL" id="KAF6157506.1"/>
    </source>
</evidence>
<organism evidence="3 4">
    <name type="scientific">Kingdonia uniflora</name>
    <dbReference type="NCBI Taxonomy" id="39325"/>
    <lineage>
        <taxon>Eukaryota</taxon>
        <taxon>Viridiplantae</taxon>
        <taxon>Streptophyta</taxon>
        <taxon>Embryophyta</taxon>
        <taxon>Tracheophyta</taxon>
        <taxon>Spermatophyta</taxon>
        <taxon>Magnoliopsida</taxon>
        <taxon>Ranunculales</taxon>
        <taxon>Circaeasteraceae</taxon>
        <taxon>Kingdonia</taxon>
    </lineage>
</organism>
<accession>A0A7J7MRJ3</accession>
<dbReference type="InterPro" id="IPR024822">
    <property type="entry name" value="Coilin"/>
</dbReference>
<feature type="compositionally biased region" description="Basic residues" evidence="1">
    <location>
        <begin position="33"/>
        <end position="43"/>
    </location>
</feature>
<dbReference type="AlphaFoldDB" id="A0A7J7MRJ3"/>